<feature type="region of interest" description="Disordered" evidence="1">
    <location>
        <begin position="1"/>
        <end position="132"/>
    </location>
</feature>
<gene>
    <name evidence="2" type="ORF">BS50DRAFT_351392</name>
</gene>
<accession>A0A2T2NR30</accession>
<evidence type="ECO:0000313" key="3">
    <source>
        <dbReference type="Proteomes" id="UP000240883"/>
    </source>
</evidence>
<sequence>MQSPSYVLQPSPSLAWAGQDHPSPLPHVHPATAQLGDSASTAQHHPPYEGGRHSGLQTSKDKGNGLAIRSEVRGIKRSTHKPSDDGGGGSSSSSSIGHRPSVVGGGGGRCGSKKGLSIRSELKRTRARAKVKRAKKGRALRLYAALYARVACR</sequence>
<feature type="compositionally biased region" description="Polar residues" evidence="1">
    <location>
        <begin position="1"/>
        <end position="12"/>
    </location>
</feature>
<dbReference type="AlphaFoldDB" id="A0A2T2NR30"/>
<organism evidence="2 3">
    <name type="scientific">Corynespora cassiicola Philippines</name>
    <dbReference type="NCBI Taxonomy" id="1448308"/>
    <lineage>
        <taxon>Eukaryota</taxon>
        <taxon>Fungi</taxon>
        <taxon>Dikarya</taxon>
        <taxon>Ascomycota</taxon>
        <taxon>Pezizomycotina</taxon>
        <taxon>Dothideomycetes</taxon>
        <taxon>Pleosporomycetidae</taxon>
        <taxon>Pleosporales</taxon>
        <taxon>Corynesporascaceae</taxon>
        <taxon>Corynespora</taxon>
    </lineage>
</organism>
<protein>
    <submittedName>
        <fullName evidence="2">Uncharacterized protein</fullName>
    </submittedName>
</protein>
<feature type="compositionally biased region" description="Low complexity" evidence="1">
    <location>
        <begin position="91"/>
        <end position="102"/>
    </location>
</feature>
<dbReference type="Proteomes" id="UP000240883">
    <property type="component" value="Unassembled WGS sequence"/>
</dbReference>
<name>A0A2T2NR30_CORCC</name>
<reference evidence="2 3" key="1">
    <citation type="journal article" date="2018" name="Front. Microbiol.">
        <title>Genome-Wide Analysis of Corynespora cassiicola Leaf Fall Disease Putative Effectors.</title>
        <authorList>
            <person name="Lopez D."/>
            <person name="Ribeiro S."/>
            <person name="Label P."/>
            <person name="Fumanal B."/>
            <person name="Venisse J.S."/>
            <person name="Kohler A."/>
            <person name="de Oliveira R.R."/>
            <person name="Labutti K."/>
            <person name="Lipzen A."/>
            <person name="Lail K."/>
            <person name="Bauer D."/>
            <person name="Ohm R.A."/>
            <person name="Barry K.W."/>
            <person name="Spatafora J."/>
            <person name="Grigoriev I.V."/>
            <person name="Martin F.M."/>
            <person name="Pujade-Renaud V."/>
        </authorList>
    </citation>
    <scope>NUCLEOTIDE SEQUENCE [LARGE SCALE GENOMIC DNA]</scope>
    <source>
        <strain evidence="2 3">Philippines</strain>
    </source>
</reference>
<keyword evidence="3" id="KW-1185">Reference proteome</keyword>
<evidence type="ECO:0000256" key="1">
    <source>
        <dbReference type="SAM" id="MobiDB-lite"/>
    </source>
</evidence>
<proteinExistence type="predicted"/>
<evidence type="ECO:0000313" key="2">
    <source>
        <dbReference type="EMBL" id="PSN67895.1"/>
    </source>
</evidence>
<dbReference type="EMBL" id="KZ678134">
    <property type="protein sequence ID" value="PSN67895.1"/>
    <property type="molecule type" value="Genomic_DNA"/>
</dbReference>